<keyword evidence="2" id="KW-1003">Cell membrane</keyword>
<feature type="transmembrane region" description="Helical" evidence="6">
    <location>
        <begin position="39"/>
        <end position="65"/>
    </location>
</feature>
<dbReference type="EMBL" id="AMSG01000009">
    <property type="protein sequence ID" value="EKF55261.1"/>
    <property type="molecule type" value="Genomic_DNA"/>
</dbReference>
<dbReference type="GO" id="GO:0015171">
    <property type="term" value="F:amino acid transmembrane transporter activity"/>
    <property type="evidence" value="ECO:0007669"/>
    <property type="project" value="TreeGrafter"/>
</dbReference>
<dbReference type="GO" id="GO:0005886">
    <property type="term" value="C:plasma membrane"/>
    <property type="evidence" value="ECO:0007669"/>
    <property type="project" value="UniProtKB-SubCell"/>
</dbReference>
<feature type="transmembrane region" description="Helical" evidence="6">
    <location>
        <begin position="6"/>
        <end position="27"/>
    </location>
</feature>
<gene>
    <name evidence="7" type="ORF">I215_08451</name>
</gene>
<dbReference type="OrthoDB" id="9784202at2"/>
<keyword evidence="4 6" id="KW-1133">Transmembrane helix</keyword>
<dbReference type="InterPro" id="IPR001123">
    <property type="entry name" value="LeuE-type"/>
</dbReference>
<feature type="transmembrane region" description="Helical" evidence="6">
    <location>
        <begin position="187"/>
        <end position="204"/>
    </location>
</feature>
<dbReference type="PIRSF" id="PIRSF006324">
    <property type="entry name" value="LeuE"/>
    <property type="match status" value="1"/>
</dbReference>
<evidence type="ECO:0000313" key="8">
    <source>
        <dbReference type="Proteomes" id="UP000007364"/>
    </source>
</evidence>
<keyword evidence="3 6" id="KW-0812">Transmembrane</keyword>
<dbReference type="eggNOG" id="COG1280">
    <property type="taxonomic scope" value="Bacteria"/>
</dbReference>
<evidence type="ECO:0000256" key="3">
    <source>
        <dbReference type="ARBA" id="ARBA00022692"/>
    </source>
</evidence>
<dbReference type="PANTHER" id="PTHR30086:SF20">
    <property type="entry name" value="ARGININE EXPORTER PROTEIN ARGO-RELATED"/>
    <property type="match status" value="1"/>
</dbReference>
<feature type="transmembrane region" description="Helical" evidence="6">
    <location>
        <begin position="112"/>
        <end position="137"/>
    </location>
</feature>
<evidence type="ECO:0000256" key="1">
    <source>
        <dbReference type="ARBA" id="ARBA00004651"/>
    </source>
</evidence>
<evidence type="ECO:0000256" key="6">
    <source>
        <dbReference type="SAM" id="Phobius"/>
    </source>
</evidence>
<dbReference type="STRING" id="555500.I215_08451"/>
<feature type="transmembrane region" description="Helical" evidence="6">
    <location>
        <begin position="71"/>
        <end position="91"/>
    </location>
</feature>
<evidence type="ECO:0000256" key="4">
    <source>
        <dbReference type="ARBA" id="ARBA00022989"/>
    </source>
</evidence>
<dbReference type="AlphaFoldDB" id="K2Q367"/>
<name>K2Q367_9FLAO</name>
<dbReference type="RefSeq" id="WP_008991545.1">
    <property type="nucleotide sequence ID" value="NZ_AMSG01000009.1"/>
</dbReference>
<feature type="transmembrane region" description="Helical" evidence="6">
    <location>
        <begin position="149"/>
        <end position="175"/>
    </location>
</feature>
<accession>K2Q367</accession>
<dbReference type="Proteomes" id="UP000007364">
    <property type="component" value="Unassembled WGS sequence"/>
</dbReference>
<protein>
    <submittedName>
        <fullName evidence="7">Lysine exporter protein LysE/YggA</fullName>
    </submittedName>
</protein>
<keyword evidence="8" id="KW-1185">Reference proteome</keyword>
<sequence length="205" mass="22505">MNWETLYLFSLASALLALAPGPDNIFVMVQSMVHGVKSGLVTTFGLISGCLVHTSLVAFGVSSLIQQSEVALTVLKIVGAFYLLLLAYKVFKSEATISIDASSEDLQSFTALYFKGFMMNVLNPKVALFFLAFFPGFLFHQELSMVKQFFVLGLLFMVVSLIVFSALAFLSGRISSYLKGQKNAAKVLKWMQIVVFVGIAIFILL</sequence>
<comment type="caution">
    <text evidence="7">The sequence shown here is derived from an EMBL/GenBank/DDBJ whole genome shotgun (WGS) entry which is preliminary data.</text>
</comment>
<dbReference type="PANTHER" id="PTHR30086">
    <property type="entry name" value="ARGININE EXPORTER PROTEIN ARGO"/>
    <property type="match status" value="1"/>
</dbReference>
<proteinExistence type="predicted"/>
<evidence type="ECO:0000256" key="2">
    <source>
        <dbReference type="ARBA" id="ARBA00022475"/>
    </source>
</evidence>
<organism evidence="7 8">
    <name type="scientific">Galbibacter marinus</name>
    <dbReference type="NCBI Taxonomy" id="555500"/>
    <lineage>
        <taxon>Bacteria</taxon>
        <taxon>Pseudomonadati</taxon>
        <taxon>Bacteroidota</taxon>
        <taxon>Flavobacteriia</taxon>
        <taxon>Flavobacteriales</taxon>
        <taxon>Flavobacteriaceae</taxon>
        <taxon>Galbibacter</taxon>
    </lineage>
</organism>
<dbReference type="Pfam" id="PF01810">
    <property type="entry name" value="LysE"/>
    <property type="match status" value="1"/>
</dbReference>
<keyword evidence="5 6" id="KW-0472">Membrane</keyword>
<comment type="subcellular location">
    <subcellularLocation>
        <location evidence="1">Cell membrane</location>
        <topology evidence="1">Multi-pass membrane protein</topology>
    </subcellularLocation>
</comment>
<evidence type="ECO:0000256" key="5">
    <source>
        <dbReference type="ARBA" id="ARBA00023136"/>
    </source>
</evidence>
<reference evidence="7 8" key="1">
    <citation type="journal article" date="2012" name="J. Bacteriol.">
        <title>Genome Sequence of Galbibacter marinum Type Strain ck-I2-15.</title>
        <authorList>
            <person name="Lai Q."/>
            <person name="Li C."/>
            <person name="Shao Z."/>
        </authorList>
    </citation>
    <scope>NUCLEOTIDE SEQUENCE [LARGE SCALE GENOMIC DNA]</scope>
    <source>
        <strain evidence="8">ck-I2-15</strain>
    </source>
</reference>
<evidence type="ECO:0000313" key="7">
    <source>
        <dbReference type="EMBL" id="EKF55261.1"/>
    </source>
</evidence>